<dbReference type="InterPro" id="IPR050164">
    <property type="entry name" value="Peptidase_C19"/>
</dbReference>
<dbReference type="OrthoDB" id="292964at2759"/>
<dbReference type="PROSITE" id="PS00973">
    <property type="entry name" value="USP_2"/>
    <property type="match status" value="1"/>
</dbReference>
<feature type="domain" description="USP" evidence="1">
    <location>
        <begin position="30"/>
        <end position="343"/>
    </location>
</feature>
<evidence type="ECO:0000313" key="3">
    <source>
        <dbReference type="Proteomes" id="UP000694620"/>
    </source>
</evidence>
<dbReference type="Ensembl" id="ENSECRT00000006538.1">
    <property type="protein sequence ID" value="ENSECRP00000006435.1"/>
    <property type="gene ID" value="ENSECRG00000004295.1"/>
</dbReference>
<keyword evidence="3" id="KW-1185">Reference proteome</keyword>
<dbReference type="SUPFAM" id="SSF54001">
    <property type="entry name" value="Cysteine proteinases"/>
    <property type="match status" value="1"/>
</dbReference>
<dbReference type="InterPro" id="IPR038765">
    <property type="entry name" value="Papain-like_cys_pep_sf"/>
</dbReference>
<dbReference type="GeneTree" id="ENSGT00940000161720"/>
<accession>A0A8C4RRB7</accession>
<dbReference type="InterPro" id="IPR028889">
    <property type="entry name" value="USP"/>
</dbReference>
<dbReference type="RefSeq" id="XP_028661465.1">
    <property type="nucleotide sequence ID" value="XM_028805632.1"/>
</dbReference>
<dbReference type="GO" id="GO:0004843">
    <property type="term" value="F:cysteine-type deubiquitinase activity"/>
    <property type="evidence" value="ECO:0007669"/>
    <property type="project" value="InterPro"/>
</dbReference>
<dbReference type="InterPro" id="IPR001394">
    <property type="entry name" value="Peptidase_C19_UCH"/>
</dbReference>
<reference evidence="2" key="3">
    <citation type="submission" date="2025-09" db="UniProtKB">
        <authorList>
            <consortium name="Ensembl"/>
        </authorList>
    </citation>
    <scope>IDENTIFICATION</scope>
</reference>
<dbReference type="GeneID" id="114654821"/>
<protein>
    <recommendedName>
        <fullName evidence="1">USP domain-containing protein</fullName>
    </recommendedName>
</protein>
<gene>
    <name evidence="2" type="primary">usp18</name>
</gene>
<evidence type="ECO:0000259" key="1">
    <source>
        <dbReference type="PROSITE" id="PS50235"/>
    </source>
</evidence>
<dbReference type="Pfam" id="PF00443">
    <property type="entry name" value="UCH"/>
    <property type="match status" value="1"/>
</dbReference>
<sequence>MLKFLYRWIFSSSSTHLTMDYHTMSISGIIGLPNYGLSCCVNSLLQSFFATPELTSLLNKCVEFGKKIPEDRNVPLNLLKLTEDVQNCRSVHSAHRKLLQCLDKNRITHSVQHDAGEIFLSFLHLIHKQTESPELAEEILQLYKITVLDYLQCNVCQNISQSNSFLLTLLLDIQGPSATLEKSIKLFFDPQEISGRSPPFCDFCKEKRPGKKGLKLLSLPKILCLQIKRAYFERHRGLPIKLNSELEFSEMLDLQQILHVDHLAESFQKENCKYGLYAVIVHSGSPICGHYIAYIKLDNAWYCANDSSVYKVPWNEVAKTSGCSPKSCYAFRETAYMLLYRRSDT</sequence>
<organism evidence="2 3">
    <name type="scientific">Erpetoichthys calabaricus</name>
    <name type="common">Rope fish</name>
    <name type="synonym">Calamoichthys calabaricus</name>
    <dbReference type="NCBI Taxonomy" id="27687"/>
    <lineage>
        <taxon>Eukaryota</taxon>
        <taxon>Metazoa</taxon>
        <taxon>Chordata</taxon>
        <taxon>Craniata</taxon>
        <taxon>Vertebrata</taxon>
        <taxon>Euteleostomi</taxon>
        <taxon>Actinopterygii</taxon>
        <taxon>Polypteriformes</taxon>
        <taxon>Polypteridae</taxon>
        <taxon>Erpetoichthys</taxon>
    </lineage>
</organism>
<dbReference type="CDD" id="cd02257">
    <property type="entry name" value="Peptidase_C19"/>
    <property type="match status" value="1"/>
</dbReference>
<dbReference type="GO" id="GO:0016579">
    <property type="term" value="P:protein deubiquitination"/>
    <property type="evidence" value="ECO:0007669"/>
    <property type="project" value="InterPro"/>
</dbReference>
<name>A0A8C4RRB7_ERPCA</name>
<dbReference type="PANTHER" id="PTHR24006:SF796">
    <property type="entry name" value="UBL CARBOXYL-TERMINAL HYDROLASE 18-RELATED"/>
    <property type="match status" value="1"/>
</dbReference>
<dbReference type="GO" id="GO:0005634">
    <property type="term" value="C:nucleus"/>
    <property type="evidence" value="ECO:0007669"/>
    <property type="project" value="TreeGrafter"/>
</dbReference>
<dbReference type="CTD" id="11274"/>
<dbReference type="AlphaFoldDB" id="A0A8C4RRB7"/>
<proteinExistence type="predicted"/>
<dbReference type="Gene3D" id="3.90.70.10">
    <property type="entry name" value="Cysteine proteinases"/>
    <property type="match status" value="1"/>
</dbReference>
<dbReference type="GO" id="GO:0005829">
    <property type="term" value="C:cytosol"/>
    <property type="evidence" value="ECO:0007669"/>
    <property type="project" value="TreeGrafter"/>
</dbReference>
<dbReference type="PANTHER" id="PTHR24006">
    <property type="entry name" value="UBIQUITIN CARBOXYL-TERMINAL HYDROLASE"/>
    <property type="match status" value="1"/>
</dbReference>
<evidence type="ECO:0000313" key="2">
    <source>
        <dbReference type="Ensembl" id="ENSECRP00000006435.1"/>
    </source>
</evidence>
<reference evidence="2" key="1">
    <citation type="submission" date="2021-06" db="EMBL/GenBank/DDBJ databases">
        <authorList>
            <consortium name="Wellcome Sanger Institute Data Sharing"/>
        </authorList>
    </citation>
    <scope>NUCLEOTIDE SEQUENCE [LARGE SCALE GENOMIC DNA]</scope>
</reference>
<dbReference type="PROSITE" id="PS50235">
    <property type="entry name" value="USP_3"/>
    <property type="match status" value="1"/>
</dbReference>
<reference evidence="2" key="2">
    <citation type="submission" date="2025-08" db="UniProtKB">
        <authorList>
            <consortium name="Ensembl"/>
        </authorList>
    </citation>
    <scope>IDENTIFICATION</scope>
</reference>
<dbReference type="Proteomes" id="UP000694620">
    <property type="component" value="Chromosome 1"/>
</dbReference>
<dbReference type="InterPro" id="IPR018200">
    <property type="entry name" value="USP_CS"/>
</dbReference>